<dbReference type="InterPro" id="IPR008271">
    <property type="entry name" value="Ser/Thr_kinase_AS"/>
</dbReference>
<keyword evidence="5" id="KW-0812">Transmembrane</keyword>
<comment type="subcellular location">
    <subcellularLocation>
        <location evidence="1">Cell membrane</location>
        <topology evidence="1">Single-pass type I membrane protein</topology>
    </subcellularLocation>
</comment>
<dbReference type="InterPro" id="IPR011009">
    <property type="entry name" value="Kinase-like_dom_sf"/>
</dbReference>
<dbReference type="PANTHER" id="PTHR27007">
    <property type="match status" value="1"/>
</dbReference>
<dbReference type="EMBL" id="JAJFAZ020000006">
    <property type="protein sequence ID" value="KAI5325045.1"/>
    <property type="molecule type" value="Genomic_DNA"/>
</dbReference>
<dbReference type="GO" id="GO:0002229">
    <property type="term" value="P:defense response to oomycetes"/>
    <property type="evidence" value="ECO:0007669"/>
    <property type="project" value="UniProtKB-ARBA"/>
</dbReference>
<evidence type="ECO:0000259" key="13">
    <source>
        <dbReference type="PROSITE" id="PS50011"/>
    </source>
</evidence>
<dbReference type="Proteomes" id="UP000327085">
    <property type="component" value="Chromosome 6"/>
</dbReference>
<organism evidence="15 16">
    <name type="scientific">Prunus dulcis</name>
    <name type="common">Almond</name>
    <name type="synonym">Amygdalus dulcis</name>
    <dbReference type="NCBI Taxonomy" id="3755"/>
    <lineage>
        <taxon>Eukaryota</taxon>
        <taxon>Viridiplantae</taxon>
        <taxon>Streptophyta</taxon>
        <taxon>Embryophyta</taxon>
        <taxon>Tracheophyta</taxon>
        <taxon>Spermatophyta</taxon>
        <taxon>Magnoliopsida</taxon>
        <taxon>eudicotyledons</taxon>
        <taxon>Gunneridae</taxon>
        <taxon>Pentapetalae</taxon>
        <taxon>rosids</taxon>
        <taxon>fabids</taxon>
        <taxon>Rosales</taxon>
        <taxon>Rosaceae</taxon>
        <taxon>Amygdaloideae</taxon>
        <taxon>Amygdaleae</taxon>
        <taxon>Prunus</taxon>
    </lineage>
</organism>
<keyword evidence="12" id="KW-0325">Glycoprotein</keyword>
<evidence type="ECO:0000256" key="4">
    <source>
        <dbReference type="ARBA" id="ARBA00022475"/>
    </source>
</evidence>
<evidence type="ECO:0000256" key="10">
    <source>
        <dbReference type="ARBA" id="ARBA00023136"/>
    </source>
</evidence>
<evidence type="ECO:0000256" key="12">
    <source>
        <dbReference type="ARBA" id="ARBA00023180"/>
    </source>
</evidence>
<dbReference type="Pfam" id="PF00069">
    <property type="entry name" value="Pkinase"/>
    <property type="match status" value="1"/>
</dbReference>
<evidence type="ECO:0000256" key="9">
    <source>
        <dbReference type="ARBA" id="ARBA00022989"/>
    </source>
</evidence>
<comment type="similarity">
    <text evidence="2">In the N-terminal section; belongs to the leguminous lectin family.</text>
</comment>
<dbReference type="OMA" id="DQNEIEC"/>
<evidence type="ECO:0000313" key="15">
    <source>
        <dbReference type="EMBL" id="VVA27039.1"/>
    </source>
</evidence>
<evidence type="ECO:0000313" key="14">
    <source>
        <dbReference type="EMBL" id="KAI5325045.1"/>
    </source>
</evidence>
<evidence type="ECO:0000256" key="3">
    <source>
        <dbReference type="ARBA" id="ARBA00010217"/>
    </source>
</evidence>
<evidence type="ECO:0000256" key="5">
    <source>
        <dbReference type="ARBA" id="ARBA00022692"/>
    </source>
</evidence>
<keyword evidence="17" id="KW-1185">Reference proteome</keyword>
<keyword evidence="10" id="KW-0472">Membrane</keyword>
<evidence type="ECO:0000313" key="17">
    <source>
        <dbReference type="Proteomes" id="UP001054821"/>
    </source>
</evidence>
<dbReference type="GO" id="GO:0004672">
    <property type="term" value="F:protein kinase activity"/>
    <property type="evidence" value="ECO:0007669"/>
    <property type="project" value="InterPro"/>
</dbReference>
<dbReference type="PROSITE" id="PS00108">
    <property type="entry name" value="PROTEIN_KINASE_ST"/>
    <property type="match status" value="1"/>
</dbReference>
<dbReference type="AlphaFoldDB" id="A0A5E4FII7"/>
<evidence type="ECO:0000256" key="6">
    <source>
        <dbReference type="ARBA" id="ARBA00022729"/>
    </source>
</evidence>
<name>A0A5E4FII7_PRUDU</name>
<comment type="similarity">
    <text evidence="3">In the C-terminal section; belongs to the protein kinase superfamily. Ser/Thr protein kinase family.</text>
</comment>
<dbReference type="SUPFAM" id="SSF56112">
    <property type="entry name" value="Protein kinase-like (PK-like)"/>
    <property type="match status" value="1"/>
</dbReference>
<keyword evidence="11" id="KW-0675">Receptor</keyword>
<dbReference type="Gramene" id="VVA27039">
    <property type="protein sequence ID" value="VVA27039"/>
    <property type="gene ID" value="Prudul26B003866"/>
</dbReference>
<proteinExistence type="inferred from homology"/>
<evidence type="ECO:0000256" key="1">
    <source>
        <dbReference type="ARBA" id="ARBA00004251"/>
    </source>
</evidence>
<keyword evidence="15" id="KW-0430">Lectin</keyword>
<reference evidence="16" key="2">
    <citation type="journal article" date="2020" name="Plant J.">
        <title>Transposons played a major role in the diversification between the closely related almond and peach genomes: results from the almond genome sequence.</title>
        <authorList>
            <person name="Alioto T."/>
            <person name="Alexiou K.G."/>
            <person name="Bardil A."/>
            <person name="Barteri F."/>
            <person name="Castanera R."/>
            <person name="Cruz F."/>
            <person name="Dhingra A."/>
            <person name="Duval H."/>
            <person name="Fernandez I Marti A."/>
            <person name="Frias L."/>
            <person name="Galan B."/>
            <person name="Garcia J.L."/>
            <person name="Howad W."/>
            <person name="Gomez-Garrido J."/>
            <person name="Gut M."/>
            <person name="Julca I."/>
            <person name="Morata J."/>
            <person name="Puigdomenech P."/>
            <person name="Ribeca P."/>
            <person name="Rubio Cabetas M.J."/>
            <person name="Vlasova A."/>
            <person name="Wirthensohn M."/>
            <person name="Garcia-Mas J."/>
            <person name="Gabaldon T."/>
            <person name="Casacuberta J.M."/>
            <person name="Arus P."/>
        </authorList>
    </citation>
    <scope>NUCLEOTIDE SEQUENCE [LARGE SCALE GENOMIC DNA]</scope>
    <source>
        <strain evidence="16">cv. Texas</strain>
    </source>
</reference>
<dbReference type="InterPro" id="IPR000719">
    <property type="entry name" value="Prot_kinase_dom"/>
</dbReference>
<sequence>MPNGSLDSHLFGKRPAVLSWAVRYKISLGMAYALLYLHEEWEQCVVHRDVKSSNVMLDSSFNVKLGDFGLARLMNHVLRPQTIGLVGTLEWVWDLYGQGMLVLAMDEKLDLEHDEKQVECLMIVGLWCAHPDQNLRPSIRQAIQILNFEALFPSLSPKMPVPDYHVPTPLISQLRRRDKYYKPSKGSLIR</sequence>
<dbReference type="PROSITE" id="PS50011">
    <property type="entry name" value="PROTEIN_KINASE_DOM"/>
    <property type="match status" value="1"/>
</dbReference>
<protein>
    <submittedName>
        <fullName evidence="15">PREDICTED: L-type lectin-domain</fullName>
    </submittedName>
</protein>
<reference evidence="15" key="1">
    <citation type="submission" date="2019-07" db="EMBL/GenBank/DDBJ databases">
        <authorList>
            <person name="Alioto T."/>
            <person name="Alioto T."/>
            <person name="Gomez Garrido J."/>
        </authorList>
    </citation>
    <scope>NUCLEOTIDE SEQUENCE</scope>
</reference>
<keyword evidence="8" id="KW-0067">ATP-binding</keyword>
<dbReference type="InterPro" id="IPR050528">
    <property type="entry name" value="L-type_Lectin-RKs"/>
</dbReference>
<gene>
    <name evidence="15" type="ORF">ALMOND_2B003866</name>
    <name evidence="14" type="ORF">L3X38_034119</name>
</gene>
<accession>A0A5E4FII7</accession>
<keyword evidence="9" id="KW-1133">Transmembrane helix</keyword>
<dbReference type="GO" id="GO:0030246">
    <property type="term" value="F:carbohydrate binding"/>
    <property type="evidence" value="ECO:0007669"/>
    <property type="project" value="UniProtKB-KW"/>
</dbReference>
<keyword evidence="7" id="KW-0547">Nucleotide-binding</keyword>
<evidence type="ECO:0000256" key="11">
    <source>
        <dbReference type="ARBA" id="ARBA00023170"/>
    </source>
</evidence>
<keyword evidence="6" id="KW-0732">Signal</keyword>
<feature type="domain" description="Protein kinase" evidence="13">
    <location>
        <begin position="1"/>
        <end position="190"/>
    </location>
</feature>
<evidence type="ECO:0000256" key="8">
    <source>
        <dbReference type="ARBA" id="ARBA00022840"/>
    </source>
</evidence>
<dbReference type="FunFam" id="1.10.510.10:FF:000240">
    <property type="entry name" value="Lectin-domain containing receptor kinase A4.3"/>
    <property type="match status" value="1"/>
</dbReference>
<dbReference type="GO" id="GO:0005524">
    <property type="term" value="F:ATP binding"/>
    <property type="evidence" value="ECO:0007669"/>
    <property type="project" value="UniProtKB-KW"/>
</dbReference>
<dbReference type="GO" id="GO:0005886">
    <property type="term" value="C:plasma membrane"/>
    <property type="evidence" value="ECO:0007669"/>
    <property type="project" value="UniProtKB-SubCell"/>
</dbReference>
<evidence type="ECO:0000256" key="2">
    <source>
        <dbReference type="ARBA" id="ARBA00008536"/>
    </source>
</evidence>
<dbReference type="InParanoid" id="A0A5E4FII7"/>
<keyword evidence="4" id="KW-1003">Cell membrane</keyword>
<dbReference type="Gene3D" id="1.10.510.10">
    <property type="entry name" value="Transferase(Phosphotransferase) domain 1"/>
    <property type="match status" value="2"/>
</dbReference>
<evidence type="ECO:0000313" key="16">
    <source>
        <dbReference type="Proteomes" id="UP000327085"/>
    </source>
</evidence>
<evidence type="ECO:0000256" key="7">
    <source>
        <dbReference type="ARBA" id="ARBA00022741"/>
    </source>
</evidence>
<dbReference type="Proteomes" id="UP001054821">
    <property type="component" value="Chromosome 6"/>
</dbReference>
<dbReference type="EMBL" id="CABIKO010000115">
    <property type="protein sequence ID" value="VVA27039.1"/>
    <property type="molecule type" value="Genomic_DNA"/>
</dbReference>
<reference evidence="14 17" key="3">
    <citation type="journal article" date="2022" name="G3 (Bethesda)">
        <title>Whole-genome sequence and methylome profiling of the almond [Prunus dulcis (Mill.) D.A. Webb] cultivar 'Nonpareil'.</title>
        <authorList>
            <person name="D'Amico-Willman K.M."/>
            <person name="Ouma W.Z."/>
            <person name="Meulia T."/>
            <person name="Sideli G.M."/>
            <person name="Gradziel T.M."/>
            <person name="Fresnedo-Ramirez J."/>
        </authorList>
    </citation>
    <scope>NUCLEOTIDE SEQUENCE [LARGE SCALE GENOMIC DNA]</scope>
    <source>
        <strain evidence="14">Clone GOH B32 T37-40</strain>
    </source>
</reference>